<gene>
    <name evidence="1" type="ORF">LMG18096_04024</name>
</gene>
<evidence type="ECO:0000313" key="1">
    <source>
        <dbReference type="EMBL" id="CAJ0801733.1"/>
    </source>
</evidence>
<sequence length="825" mass="92797">MVDYETAVKNLQNLVGTYTETGCKNEAETRFHYIDVLLTDCLGWQRPDIPVEKYLSGERSDYELGNPTAVILEAKRDAVHFEIPVRKQGELLVPIRQLMGLSDEAKDAIEQVQGYCARRGVRYAAICNGPQLIVFVANRIDGKPPLDGRALVIDGFKQLKNEFSLVFNLISPLGATSNKLLAYLDANGIAGIPDKISTRLANHPSFRYQSASRSSLRMVAELLLEDIARTEELEERFYRECYCESGPLAQDALVSKNLLRARYAALFHPSEEAPAVVPVKSKGKAVTSEILAESLSRRPIILLGDVGVGKTSFIKNLMLVEAQEEFKRSIYIYLDLGVNAFLDSGLEDYVRSEVEKQLYEKYKIDIGSDEFIQVAYKEDIKRFGRGIWGKLAETNPDLFQEKLLAHISEKILNNEDHLRISIKQIQKNTNKQVIIIFDNVDQRELDVQQKAFIVSQGVAQHWGAIVFLSVRPNTFHQSKRTGALSAYPNKVFYIMPPRPELVLEKRLVFALNIAEGRLPMESISSVSLNLESIAIFLKALLYSLKKNPSVAEFLSNITGGNVRSMIDFVTKFTGSPNVDSDKIIELYGDGGSYVIPVHEFSKAALLGDYANYDPNSSLAMNIFDVRFPDAREHFLCALILSFLNYDGVHRNLEGFVTAIRIKQEMQSHGFGVEQTESALRRMTNKKLIETTQRVTFEETSGTEYAEDLADAFRVTTVGAYHLVRWCTTFAYLDAMVFDTPIFDSNANQRCGTNIESFDIRDRYYRTTAFRDYLTQTWDASGITTPYFNWKTLSLSGVGTFDSVASAISGNRGSRQQRRPSGSGTR</sequence>
<keyword evidence="2" id="KW-1185">Reference proteome</keyword>
<accession>A0ABC8QMM2</accession>
<dbReference type="Gene3D" id="3.40.50.300">
    <property type="entry name" value="P-loop containing nucleotide triphosphate hydrolases"/>
    <property type="match status" value="1"/>
</dbReference>
<reference evidence="1 2" key="1">
    <citation type="submission" date="2023-07" db="EMBL/GenBank/DDBJ databases">
        <authorList>
            <person name="Peeters C."/>
        </authorList>
    </citation>
    <scope>NUCLEOTIDE SEQUENCE [LARGE SCALE GENOMIC DNA]</scope>
    <source>
        <strain evidence="1 2">LMG 18096</strain>
    </source>
</reference>
<comment type="caution">
    <text evidence="1">The sequence shown here is derived from an EMBL/GenBank/DDBJ whole genome shotgun (WGS) entry which is preliminary data.</text>
</comment>
<evidence type="ECO:0000313" key="2">
    <source>
        <dbReference type="Proteomes" id="UP001189663"/>
    </source>
</evidence>
<dbReference type="Proteomes" id="UP001189663">
    <property type="component" value="Unassembled WGS sequence"/>
</dbReference>
<evidence type="ECO:0008006" key="3">
    <source>
        <dbReference type="Google" id="ProtNLM"/>
    </source>
</evidence>
<dbReference type="AlphaFoldDB" id="A0ABC8QMM2"/>
<name>A0ABC8QMM2_9RALS</name>
<protein>
    <recommendedName>
        <fullName evidence="3">AAA+ ATPase domain-containing protein</fullName>
    </recommendedName>
</protein>
<dbReference type="InterPro" id="IPR027417">
    <property type="entry name" value="P-loop_NTPase"/>
</dbReference>
<organism evidence="1 2">
    <name type="scientific">Ralstonia holmesii</name>
    <dbReference type="NCBI Taxonomy" id="3058602"/>
    <lineage>
        <taxon>Bacteria</taxon>
        <taxon>Pseudomonadati</taxon>
        <taxon>Pseudomonadota</taxon>
        <taxon>Betaproteobacteria</taxon>
        <taxon>Burkholderiales</taxon>
        <taxon>Burkholderiaceae</taxon>
        <taxon>Ralstonia</taxon>
    </lineage>
</organism>
<dbReference type="EMBL" id="CATZAT010000011">
    <property type="protein sequence ID" value="CAJ0801733.1"/>
    <property type="molecule type" value="Genomic_DNA"/>
</dbReference>
<proteinExistence type="predicted"/>
<dbReference type="SUPFAM" id="SSF52540">
    <property type="entry name" value="P-loop containing nucleoside triphosphate hydrolases"/>
    <property type="match status" value="1"/>
</dbReference>
<dbReference type="RefSeq" id="WP_316684505.1">
    <property type="nucleotide sequence ID" value="NZ_CATZAT010000011.1"/>
</dbReference>